<dbReference type="AlphaFoldDB" id="A0A6M7WRX4"/>
<gene>
    <name evidence="2" type="ORF">EB235_20580</name>
</gene>
<evidence type="ECO:0000313" key="3">
    <source>
        <dbReference type="Proteomes" id="UP000503017"/>
    </source>
</evidence>
<feature type="region of interest" description="Disordered" evidence="1">
    <location>
        <begin position="79"/>
        <end position="131"/>
    </location>
</feature>
<dbReference type="EMBL" id="CP033367">
    <property type="protein sequence ID" value="QKD03583.1"/>
    <property type="molecule type" value="Genomic_DNA"/>
</dbReference>
<feature type="compositionally biased region" description="Basic and acidic residues" evidence="1">
    <location>
        <begin position="118"/>
        <end position="131"/>
    </location>
</feature>
<evidence type="ECO:0000256" key="1">
    <source>
        <dbReference type="SAM" id="MobiDB-lite"/>
    </source>
</evidence>
<proteinExistence type="predicted"/>
<name>A0A6M7WRX4_RHILI</name>
<reference evidence="2 3" key="1">
    <citation type="submission" date="2018-10" db="EMBL/GenBank/DDBJ databases">
        <authorList>
            <person name="Perry B.J."/>
            <person name="Sullivan J.T."/>
            <person name="Murphy R.J.T."/>
            <person name="Ramsay J.P."/>
            <person name="Ronson C.W."/>
        </authorList>
    </citation>
    <scope>NUCLEOTIDE SEQUENCE [LARGE SCALE GENOMIC DNA]</scope>
    <source>
        <strain evidence="2 3">R88b</strain>
    </source>
</reference>
<sequence length="131" mass="13546">MTINIGETVFFGAARFCRIGAAIVLVGIAGCSSTNTGGPVPMADTAGPKDTGTFPNLNIPPKVAAKQFTNEERDAKLAQLKADENRQGAKKGGGPPVSNQAALTDLAKKHGPQTLKQIEGKCDPALDPTCK</sequence>
<dbReference type="Proteomes" id="UP000503017">
    <property type="component" value="Chromosome"/>
</dbReference>
<evidence type="ECO:0000313" key="2">
    <source>
        <dbReference type="EMBL" id="QKD03583.1"/>
    </source>
</evidence>
<accession>A0A6M7WRX4</accession>
<protein>
    <submittedName>
        <fullName evidence="2">Uncharacterized protein</fullName>
    </submittedName>
</protein>
<organism evidence="2 3">
    <name type="scientific">Mesorhizobium loti R88b</name>
    <dbReference type="NCBI Taxonomy" id="935548"/>
    <lineage>
        <taxon>Bacteria</taxon>
        <taxon>Pseudomonadati</taxon>
        <taxon>Pseudomonadota</taxon>
        <taxon>Alphaproteobacteria</taxon>
        <taxon>Hyphomicrobiales</taxon>
        <taxon>Phyllobacteriaceae</taxon>
        <taxon>Mesorhizobium</taxon>
    </lineage>
</organism>